<dbReference type="Proteomes" id="UP000220922">
    <property type="component" value="Unassembled WGS sequence"/>
</dbReference>
<dbReference type="PANTHER" id="PTHR33885">
    <property type="entry name" value="PHAGE SHOCK PROTEIN C"/>
    <property type="match status" value="1"/>
</dbReference>
<protein>
    <recommendedName>
        <fullName evidence="7">Phage shock protein PspC N-terminal domain-containing protein</fullName>
    </recommendedName>
</protein>
<dbReference type="EMBL" id="LYXE01000060">
    <property type="protein sequence ID" value="PDW00040.1"/>
    <property type="molecule type" value="Genomic_DNA"/>
</dbReference>
<dbReference type="InterPro" id="IPR007168">
    <property type="entry name" value="Phageshock_PspC_N"/>
</dbReference>
<accession>A0A2H3KP80</accession>
<dbReference type="Pfam" id="PF04024">
    <property type="entry name" value="PspC"/>
    <property type="match status" value="1"/>
</dbReference>
<dbReference type="OrthoDB" id="166770at2"/>
<keyword evidence="2" id="KW-1003">Cell membrane</keyword>
<sequence length="95" mass="10669">MDIRRITRSRNERVVAGVAGGLGAFFNIDPMFVRLAFLVLAFINGIGGVLYLVLWLIVPNEDSLTEGRTTVQEAADEMRIFVENLVNQIRSAFQR</sequence>
<keyword evidence="5 6" id="KW-0472">Membrane</keyword>
<comment type="caution">
    <text evidence="8">The sequence shown here is derived from an EMBL/GenBank/DDBJ whole genome shotgun (WGS) entry which is preliminary data.</text>
</comment>
<evidence type="ECO:0000259" key="7">
    <source>
        <dbReference type="Pfam" id="PF04024"/>
    </source>
</evidence>
<dbReference type="PANTHER" id="PTHR33885:SF3">
    <property type="entry name" value="PHAGE SHOCK PROTEIN C"/>
    <property type="match status" value="1"/>
</dbReference>
<name>A0A2H3KP80_9CHLR</name>
<keyword evidence="3 6" id="KW-0812">Transmembrane</keyword>
<feature type="transmembrane region" description="Helical" evidence="6">
    <location>
        <begin position="35"/>
        <end position="58"/>
    </location>
</feature>
<keyword evidence="9" id="KW-1185">Reference proteome</keyword>
<dbReference type="RefSeq" id="WP_097651327.1">
    <property type="nucleotide sequence ID" value="NZ_LYXE01000060.1"/>
</dbReference>
<dbReference type="GO" id="GO:0005886">
    <property type="term" value="C:plasma membrane"/>
    <property type="evidence" value="ECO:0007669"/>
    <property type="project" value="UniProtKB-SubCell"/>
</dbReference>
<evidence type="ECO:0000256" key="3">
    <source>
        <dbReference type="ARBA" id="ARBA00022692"/>
    </source>
</evidence>
<organism evidence="8 9">
    <name type="scientific">Candidatus Chloroploca asiatica</name>
    <dbReference type="NCBI Taxonomy" id="1506545"/>
    <lineage>
        <taxon>Bacteria</taxon>
        <taxon>Bacillati</taxon>
        <taxon>Chloroflexota</taxon>
        <taxon>Chloroflexia</taxon>
        <taxon>Chloroflexales</taxon>
        <taxon>Chloroflexineae</taxon>
        <taxon>Oscillochloridaceae</taxon>
        <taxon>Candidatus Chloroploca</taxon>
    </lineage>
</organism>
<evidence type="ECO:0000313" key="8">
    <source>
        <dbReference type="EMBL" id="PDW00040.1"/>
    </source>
</evidence>
<feature type="domain" description="Phage shock protein PspC N-terminal" evidence="7">
    <location>
        <begin position="4"/>
        <end position="61"/>
    </location>
</feature>
<evidence type="ECO:0000256" key="6">
    <source>
        <dbReference type="SAM" id="Phobius"/>
    </source>
</evidence>
<keyword evidence="4 6" id="KW-1133">Transmembrane helix</keyword>
<evidence type="ECO:0000256" key="1">
    <source>
        <dbReference type="ARBA" id="ARBA00004162"/>
    </source>
</evidence>
<evidence type="ECO:0000256" key="4">
    <source>
        <dbReference type="ARBA" id="ARBA00022989"/>
    </source>
</evidence>
<evidence type="ECO:0000256" key="5">
    <source>
        <dbReference type="ARBA" id="ARBA00023136"/>
    </source>
</evidence>
<evidence type="ECO:0000313" key="9">
    <source>
        <dbReference type="Proteomes" id="UP000220922"/>
    </source>
</evidence>
<reference evidence="8 9" key="1">
    <citation type="submission" date="2016-05" db="EMBL/GenBank/DDBJ databases">
        <authorList>
            <person name="Lavstsen T."/>
            <person name="Jespersen J.S."/>
        </authorList>
    </citation>
    <scope>NUCLEOTIDE SEQUENCE [LARGE SCALE GENOMIC DNA]</scope>
    <source>
        <strain evidence="8 9">B7-9</strain>
    </source>
</reference>
<gene>
    <name evidence="8" type="ORF">A9Q02_22050</name>
</gene>
<dbReference type="InterPro" id="IPR052027">
    <property type="entry name" value="PspC"/>
</dbReference>
<proteinExistence type="predicted"/>
<evidence type="ECO:0000256" key="2">
    <source>
        <dbReference type="ARBA" id="ARBA00022475"/>
    </source>
</evidence>
<dbReference type="AlphaFoldDB" id="A0A2H3KP80"/>
<comment type="subcellular location">
    <subcellularLocation>
        <location evidence="1">Cell membrane</location>
        <topology evidence="1">Single-pass membrane protein</topology>
    </subcellularLocation>
</comment>